<protein>
    <submittedName>
        <fullName evidence="5">Aste57867_21300 protein</fullName>
    </submittedName>
</protein>
<dbReference type="InterPro" id="IPR036871">
    <property type="entry name" value="PX_dom_sf"/>
</dbReference>
<dbReference type="SUPFAM" id="SSF57850">
    <property type="entry name" value="RING/U-box"/>
    <property type="match status" value="1"/>
</dbReference>
<name>A0A485LH47_9STRA</name>
<feature type="domain" description="RING-type" evidence="3">
    <location>
        <begin position="200"/>
        <end position="260"/>
    </location>
</feature>
<evidence type="ECO:0000313" key="5">
    <source>
        <dbReference type="EMBL" id="VFT97972.1"/>
    </source>
</evidence>
<accession>A0A485LH47</accession>
<dbReference type="GO" id="GO:0008270">
    <property type="term" value="F:zinc ion binding"/>
    <property type="evidence" value="ECO:0007669"/>
    <property type="project" value="UniProtKB-KW"/>
</dbReference>
<dbReference type="Gene3D" id="3.30.40.10">
    <property type="entry name" value="Zinc/RING finger domain, C3HC4 (zinc finger)"/>
    <property type="match status" value="1"/>
</dbReference>
<evidence type="ECO:0000256" key="1">
    <source>
        <dbReference type="PROSITE-ProRule" id="PRU00175"/>
    </source>
</evidence>
<dbReference type="OrthoDB" id="20507at2759"/>
<dbReference type="AlphaFoldDB" id="A0A485LH47"/>
<dbReference type="SMART" id="SM00184">
    <property type="entry name" value="RING"/>
    <property type="match status" value="1"/>
</dbReference>
<dbReference type="Pfam" id="PF13639">
    <property type="entry name" value="zf-RING_2"/>
    <property type="match status" value="1"/>
</dbReference>
<dbReference type="InterPro" id="IPR001841">
    <property type="entry name" value="Znf_RING"/>
</dbReference>
<gene>
    <name evidence="5" type="primary">Aste57867_21300</name>
    <name evidence="4" type="ORF">As57867_021231</name>
    <name evidence="5" type="ORF">ASTE57867_21300</name>
</gene>
<dbReference type="GO" id="GO:0035091">
    <property type="term" value="F:phosphatidylinositol binding"/>
    <property type="evidence" value="ECO:0007669"/>
    <property type="project" value="InterPro"/>
</dbReference>
<dbReference type="Proteomes" id="UP000332933">
    <property type="component" value="Unassembled WGS sequence"/>
</dbReference>
<evidence type="ECO:0000313" key="6">
    <source>
        <dbReference type="Proteomes" id="UP000332933"/>
    </source>
</evidence>
<dbReference type="PROSITE" id="PS50089">
    <property type="entry name" value="ZF_RING_2"/>
    <property type="match status" value="1"/>
</dbReference>
<organism evidence="5 6">
    <name type="scientific">Aphanomyces stellatus</name>
    <dbReference type="NCBI Taxonomy" id="120398"/>
    <lineage>
        <taxon>Eukaryota</taxon>
        <taxon>Sar</taxon>
        <taxon>Stramenopiles</taxon>
        <taxon>Oomycota</taxon>
        <taxon>Saprolegniomycetes</taxon>
        <taxon>Saprolegniales</taxon>
        <taxon>Verrucalvaceae</taxon>
        <taxon>Aphanomyces</taxon>
    </lineage>
</organism>
<evidence type="ECO:0000313" key="4">
    <source>
        <dbReference type="EMBL" id="KAF0686952.1"/>
    </source>
</evidence>
<keyword evidence="1" id="KW-0863">Zinc-finger</keyword>
<evidence type="ECO:0000256" key="2">
    <source>
        <dbReference type="SAM" id="MobiDB-lite"/>
    </source>
</evidence>
<sequence length="283" mass="31773">MCMLLRNLAIDFTRTRLIESTVVYHVVLRNVASGRTWEMAKPFGVYHTLKEALQGQIKPGHLCADVCPWLFAHLKSNFPRSHLFGCRWPSVTTARLQDLDDFFSNLVGIYHHSSAPKCHVIADDIPKILVAFFYGPTYVLKDLEATLLSSPRRKTSAEDASSPVKAEGSPRQVTSPVPSRKRLPRQGTFSPLRDEGNTPCTICGRLLQELDVVAAFDEEVDLRVHAPEQISLTSLPCGHSFHDECILVHLNEVLRCPTCSHELAFEPSRRWSVNQNAAGFQKE</sequence>
<reference evidence="5 6" key="1">
    <citation type="submission" date="2019-03" db="EMBL/GenBank/DDBJ databases">
        <authorList>
            <person name="Gaulin E."/>
            <person name="Dumas B."/>
        </authorList>
    </citation>
    <scope>NUCLEOTIDE SEQUENCE [LARGE SCALE GENOMIC DNA]</scope>
    <source>
        <strain evidence="5">CBS 568.67</strain>
    </source>
</reference>
<keyword evidence="6" id="KW-1185">Reference proteome</keyword>
<keyword evidence="1" id="KW-0479">Metal-binding</keyword>
<evidence type="ECO:0000259" key="3">
    <source>
        <dbReference type="PROSITE" id="PS50089"/>
    </source>
</evidence>
<reference evidence="4" key="2">
    <citation type="submission" date="2019-06" db="EMBL/GenBank/DDBJ databases">
        <title>Genomics analysis of Aphanomyces spp. identifies a new class of oomycete effector associated with host adaptation.</title>
        <authorList>
            <person name="Gaulin E."/>
        </authorList>
    </citation>
    <scope>NUCLEOTIDE SEQUENCE</scope>
    <source>
        <strain evidence="4">CBS 578.67</strain>
    </source>
</reference>
<dbReference type="InterPro" id="IPR013083">
    <property type="entry name" value="Znf_RING/FYVE/PHD"/>
</dbReference>
<feature type="region of interest" description="Disordered" evidence="2">
    <location>
        <begin position="151"/>
        <end position="193"/>
    </location>
</feature>
<dbReference type="EMBL" id="CAADRA010006992">
    <property type="protein sequence ID" value="VFT97972.1"/>
    <property type="molecule type" value="Genomic_DNA"/>
</dbReference>
<dbReference type="EMBL" id="VJMH01006966">
    <property type="protein sequence ID" value="KAF0686952.1"/>
    <property type="molecule type" value="Genomic_DNA"/>
</dbReference>
<proteinExistence type="predicted"/>
<keyword evidence="1" id="KW-0862">Zinc</keyword>
<dbReference type="Gene3D" id="3.30.1520.10">
    <property type="entry name" value="Phox-like domain"/>
    <property type="match status" value="1"/>
</dbReference>